<dbReference type="InterPro" id="IPR000014">
    <property type="entry name" value="PAS"/>
</dbReference>
<feature type="domain" description="PAS" evidence="4">
    <location>
        <begin position="28"/>
        <end position="98"/>
    </location>
</feature>
<dbReference type="NCBIfam" id="TIGR00229">
    <property type="entry name" value="sensory_box"/>
    <property type="match status" value="1"/>
</dbReference>
<dbReference type="CDD" id="cd00082">
    <property type="entry name" value="HisKA"/>
    <property type="match status" value="1"/>
</dbReference>
<dbReference type="InterPro" id="IPR011006">
    <property type="entry name" value="CheY-like_superfamily"/>
</dbReference>
<dbReference type="PROSITE" id="PS50112">
    <property type="entry name" value="PAS"/>
    <property type="match status" value="1"/>
</dbReference>
<accession>A0A485M353</accession>
<dbReference type="Gene3D" id="3.30.450.20">
    <property type="entry name" value="PAS domain"/>
    <property type="match status" value="1"/>
</dbReference>
<dbReference type="PROSITE" id="PS50110">
    <property type="entry name" value="RESPONSE_REGULATORY"/>
    <property type="match status" value="1"/>
</dbReference>
<dbReference type="EMBL" id="CAADRM010000113">
    <property type="protein sequence ID" value="VFU16003.1"/>
    <property type="molecule type" value="Genomic_DNA"/>
</dbReference>
<gene>
    <name evidence="6" type="ORF">SCFA_490005</name>
</gene>
<dbReference type="SMART" id="SM00388">
    <property type="entry name" value="HisKA"/>
    <property type="match status" value="1"/>
</dbReference>
<dbReference type="PROSITE" id="PS50113">
    <property type="entry name" value="PAC"/>
    <property type="match status" value="1"/>
</dbReference>
<protein>
    <submittedName>
        <fullName evidence="6">Histidine kinase</fullName>
        <ecNumber evidence="6">2.7.13.3</ecNumber>
    </submittedName>
</protein>
<dbReference type="Pfam" id="PF13426">
    <property type="entry name" value="PAS_9"/>
    <property type="match status" value="1"/>
</dbReference>
<reference evidence="6" key="1">
    <citation type="submission" date="2019-03" db="EMBL/GenBank/DDBJ databases">
        <authorList>
            <person name="Hao L."/>
        </authorList>
    </citation>
    <scope>NUCLEOTIDE SEQUENCE</scope>
</reference>
<dbReference type="InterPro" id="IPR035965">
    <property type="entry name" value="PAS-like_dom_sf"/>
</dbReference>
<dbReference type="InterPro" id="IPR005467">
    <property type="entry name" value="His_kinase_dom"/>
</dbReference>
<dbReference type="CDD" id="cd00130">
    <property type="entry name" value="PAS"/>
    <property type="match status" value="1"/>
</dbReference>
<dbReference type="Pfam" id="PF00512">
    <property type="entry name" value="HisKA"/>
    <property type="match status" value="1"/>
</dbReference>
<dbReference type="PROSITE" id="PS50109">
    <property type="entry name" value="HIS_KIN"/>
    <property type="match status" value="1"/>
</dbReference>
<organism evidence="6">
    <name type="scientific">anaerobic digester metagenome</name>
    <dbReference type="NCBI Taxonomy" id="1263854"/>
    <lineage>
        <taxon>unclassified sequences</taxon>
        <taxon>metagenomes</taxon>
        <taxon>ecological metagenomes</taxon>
    </lineage>
</organism>
<evidence type="ECO:0000313" key="6">
    <source>
        <dbReference type="EMBL" id="VFU16003.1"/>
    </source>
</evidence>
<sequence length="526" mass="58127">MLNGSPAGIISVMDITDRKIAEEALRESEAKYRSILENIREGYFELDLSGIFVFFNESLCTIFDYPRDRLLGTNVRSLIPPKSRSMIDRVMEQIRQTGLSEEIIDLDISKGSGVRGTIAMTMSAIRDSSGDITGFRGIARDVTEHKRLETQLLQAQKMEAIGTLAGGLAHDFNNLLMAIQGNISLLSLNPQASSLDPKRIENIEQCIRSGSELTRQLLGFARGGKYEVAPTDLNKLVLKTSDMFGHAKKEISVHTELQDDLWSVEVDKGQIEQVLLNLYVNAWHAMPGGGQLLLKSENLHLDEAFVRAYEAEPGRYVRISVTDTGVGMDEKTLQRVFEPFFTTRDKSQGSGLGLTSAYSIVRNHGGFISVYSEVGIGSTFNIYLPASDKTVEECEETTPGKIVTGTECVLLIDDEDMILEVGCEILEKLGYSVLKAGSGNEALQLFHEHKNDIDLVILDMIMPEIGGSEVFDRIRAEAPGVKVILSSGYSMNHDADDIMKRGCNGFIQKPFDIQTLSEKIRAVLDS</sequence>
<evidence type="ECO:0000259" key="3">
    <source>
        <dbReference type="PROSITE" id="PS50110"/>
    </source>
</evidence>
<dbReference type="InterPro" id="IPR036890">
    <property type="entry name" value="HATPase_C_sf"/>
</dbReference>
<keyword evidence="6" id="KW-0808">Transferase</keyword>
<proteinExistence type="predicted"/>
<dbReference type="SUPFAM" id="SSF55785">
    <property type="entry name" value="PYP-like sensor domain (PAS domain)"/>
    <property type="match status" value="1"/>
</dbReference>
<dbReference type="Pfam" id="PF00072">
    <property type="entry name" value="Response_reg"/>
    <property type="match status" value="1"/>
</dbReference>
<keyword evidence="6" id="KW-0418">Kinase</keyword>
<dbReference type="Gene3D" id="3.30.565.10">
    <property type="entry name" value="Histidine kinase-like ATPase, C-terminal domain"/>
    <property type="match status" value="1"/>
</dbReference>
<evidence type="ECO:0000256" key="1">
    <source>
        <dbReference type="ARBA" id="ARBA00022553"/>
    </source>
</evidence>
<evidence type="ECO:0000259" key="4">
    <source>
        <dbReference type="PROSITE" id="PS50112"/>
    </source>
</evidence>
<evidence type="ECO:0000259" key="5">
    <source>
        <dbReference type="PROSITE" id="PS50113"/>
    </source>
</evidence>
<dbReference type="SMART" id="SM00448">
    <property type="entry name" value="REC"/>
    <property type="match status" value="1"/>
</dbReference>
<dbReference type="InterPro" id="IPR001789">
    <property type="entry name" value="Sig_transdc_resp-reg_receiver"/>
</dbReference>
<dbReference type="InterPro" id="IPR003661">
    <property type="entry name" value="HisK_dim/P_dom"/>
</dbReference>
<name>A0A485M353_9ZZZZ</name>
<dbReference type="InterPro" id="IPR000700">
    <property type="entry name" value="PAS-assoc_C"/>
</dbReference>
<dbReference type="SUPFAM" id="SSF55874">
    <property type="entry name" value="ATPase domain of HSP90 chaperone/DNA topoisomerase II/histidine kinase"/>
    <property type="match status" value="1"/>
</dbReference>
<dbReference type="InterPro" id="IPR036097">
    <property type="entry name" value="HisK_dim/P_sf"/>
</dbReference>
<dbReference type="PANTHER" id="PTHR43065">
    <property type="entry name" value="SENSOR HISTIDINE KINASE"/>
    <property type="match status" value="1"/>
</dbReference>
<dbReference type="SUPFAM" id="SSF47384">
    <property type="entry name" value="Homodimeric domain of signal transducing histidine kinase"/>
    <property type="match status" value="1"/>
</dbReference>
<feature type="domain" description="Response regulatory" evidence="3">
    <location>
        <begin position="408"/>
        <end position="524"/>
    </location>
</feature>
<dbReference type="GO" id="GO:0000155">
    <property type="term" value="F:phosphorelay sensor kinase activity"/>
    <property type="evidence" value="ECO:0007669"/>
    <property type="project" value="InterPro"/>
</dbReference>
<dbReference type="SUPFAM" id="SSF52172">
    <property type="entry name" value="CheY-like"/>
    <property type="match status" value="1"/>
</dbReference>
<evidence type="ECO:0000259" key="2">
    <source>
        <dbReference type="PROSITE" id="PS50109"/>
    </source>
</evidence>
<dbReference type="PANTHER" id="PTHR43065:SF42">
    <property type="entry name" value="TWO-COMPONENT SENSOR PPRA"/>
    <property type="match status" value="1"/>
</dbReference>
<dbReference type="SMART" id="SM00091">
    <property type="entry name" value="PAS"/>
    <property type="match status" value="1"/>
</dbReference>
<dbReference type="AlphaFoldDB" id="A0A485M353"/>
<dbReference type="CDD" id="cd00156">
    <property type="entry name" value="REC"/>
    <property type="match status" value="1"/>
</dbReference>
<dbReference type="Gene3D" id="1.10.287.130">
    <property type="match status" value="1"/>
</dbReference>
<dbReference type="InterPro" id="IPR003594">
    <property type="entry name" value="HATPase_dom"/>
</dbReference>
<dbReference type="EC" id="2.7.13.3" evidence="6"/>
<feature type="domain" description="Histidine kinase" evidence="2">
    <location>
        <begin position="167"/>
        <end position="388"/>
    </location>
</feature>
<dbReference type="PRINTS" id="PR00344">
    <property type="entry name" value="BCTRLSENSOR"/>
</dbReference>
<dbReference type="SMART" id="SM00387">
    <property type="entry name" value="HATPase_c"/>
    <property type="match status" value="1"/>
</dbReference>
<dbReference type="Pfam" id="PF02518">
    <property type="entry name" value="HATPase_c"/>
    <property type="match status" value="1"/>
</dbReference>
<keyword evidence="1" id="KW-0597">Phosphoprotein</keyword>
<dbReference type="InterPro" id="IPR004358">
    <property type="entry name" value="Sig_transdc_His_kin-like_C"/>
</dbReference>
<feature type="domain" description="PAC" evidence="5">
    <location>
        <begin position="102"/>
        <end position="154"/>
    </location>
</feature>
<dbReference type="Gene3D" id="3.40.50.2300">
    <property type="match status" value="1"/>
</dbReference>